<feature type="non-terminal residue" evidence="1">
    <location>
        <position position="78"/>
    </location>
</feature>
<dbReference type="Proteomes" id="UP000479000">
    <property type="component" value="Unassembled WGS sequence"/>
</dbReference>
<accession>A0A6H5HBL2</accession>
<keyword evidence="2" id="KW-1185">Reference proteome</keyword>
<evidence type="ECO:0000313" key="2">
    <source>
        <dbReference type="Proteomes" id="UP000479000"/>
    </source>
</evidence>
<proteinExistence type="predicted"/>
<dbReference type="AlphaFoldDB" id="A0A6H5HBL2"/>
<protein>
    <submittedName>
        <fullName evidence="1">Uncharacterized protein</fullName>
    </submittedName>
</protein>
<gene>
    <name evidence="1" type="ORF">NTEN_LOCUS18530</name>
</gene>
<sequence>MKLKMKRGNCKSNLPNLKKQCLRFIMMRSTPRSHSLLIHLLRRSSRFVRTLATSCSPREFELFLKDAENVRPRVLPIK</sequence>
<name>A0A6H5HBL2_9HEMI</name>
<reference evidence="1 2" key="1">
    <citation type="submission" date="2020-02" db="EMBL/GenBank/DDBJ databases">
        <authorList>
            <person name="Ferguson B K."/>
        </authorList>
    </citation>
    <scope>NUCLEOTIDE SEQUENCE [LARGE SCALE GENOMIC DNA]</scope>
</reference>
<evidence type="ECO:0000313" key="1">
    <source>
        <dbReference type="EMBL" id="CAB0013994.1"/>
    </source>
</evidence>
<dbReference type="EMBL" id="CADCXU010027060">
    <property type="protein sequence ID" value="CAB0013994.1"/>
    <property type="molecule type" value="Genomic_DNA"/>
</dbReference>
<organism evidence="1 2">
    <name type="scientific">Nesidiocoris tenuis</name>
    <dbReference type="NCBI Taxonomy" id="355587"/>
    <lineage>
        <taxon>Eukaryota</taxon>
        <taxon>Metazoa</taxon>
        <taxon>Ecdysozoa</taxon>
        <taxon>Arthropoda</taxon>
        <taxon>Hexapoda</taxon>
        <taxon>Insecta</taxon>
        <taxon>Pterygota</taxon>
        <taxon>Neoptera</taxon>
        <taxon>Paraneoptera</taxon>
        <taxon>Hemiptera</taxon>
        <taxon>Heteroptera</taxon>
        <taxon>Panheteroptera</taxon>
        <taxon>Cimicomorpha</taxon>
        <taxon>Miridae</taxon>
        <taxon>Dicyphina</taxon>
        <taxon>Nesidiocoris</taxon>
    </lineage>
</organism>